<keyword evidence="2" id="KW-1185">Reference proteome</keyword>
<dbReference type="EMBL" id="JAXCGZ010005759">
    <property type="protein sequence ID" value="KAK7080886.1"/>
    <property type="molecule type" value="Genomic_DNA"/>
</dbReference>
<evidence type="ECO:0000313" key="1">
    <source>
        <dbReference type="EMBL" id="KAK7080886.1"/>
    </source>
</evidence>
<dbReference type="AlphaFoldDB" id="A0AAN9A4Z2"/>
<proteinExistence type="predicted"/>
<reference evidence="1 2" key="1">
    <citation type="submission" date="2023-11" db="EMBL/GenBank/DDBJ databases">
        <title>Halocaridina rubra genome assembly.</title>
        <authorList>
            <person name="Smith C."/>
        </authorList>
    </citation>
    <scope>NUCLEOTIDE SEQUENCE [LARGE SCALE GENOMIC DNA]</scope>
    <source>
        <strain evidence="1">EP-1</strain>
        <tissue evidence="1">Whole</tissue>
    </source>
</reference>
<comment type="caution">
    <text evidence="1">The sequence shown here is derived from an EMBL/GenBank/DDBJ whole genome shotgun (WGS) entry which is preliminary data.</text>
</comment>
<name>A0AAN9A4Z2_HALRR</name>
<evidence type="ECO:0000313" key="2">
    <source>
        <dbReference type="Proteomes" id="UP001381693"/>
    </source>
</evidence>
<protein>
    <submittedName>
        <fullName evidence="1">Uncharacterized protein</fullName>
    </submittedName>
</protein>
<accession>A0AAN9A4Z2</accession>
<organism evidence="1 2">
    <name type="scientific">Halocaridina rubra</name>
    <name type="common">Hawaiian red shrimp</name>
    <dbReference type="NCBI Taxonomy" id="373956"/>
    <lineage>
        <taxon>Eukaryota</taxon>
        <taxon>Metazoa</taxon>
        <taxon>Ecdysozoa</taxon>
        <taxon>Arthropoda</taxon>
        <taxon>Crustacea</taxon>
        <taxon>Multicrustacea</taxon>
        <taxon>Malacostraca</taxon>
        <taxon>Eumalacostraca</taxon>
        <taxon>Eucarida</taxon>
        <taxon>Decapoda</taxon>
        <taxon>Pleocyemata</taxon>
        <taxon>Caridea</taxon>
        <taxon>Atyoidea</taxon>
        <taxon>Atyidae</taxon>
        <taxon>Halocaridina</taxon>
    </lineage>
</organism>
<dbReference type="Proteomes" id="UP001381693">
    <property type="component" value="Unassembled WGS sequence"/>
</dbReference>
<sequence length="75" mass="8560">MKKYQSQSPKRNHNQVIGRNVCLVEEALAELETGSNTSRHLALKSRFYDLLQCDLVGNISKYEKMVVSRLTMCGQ</sequence>
<gene>
    <name evidence="1" type="ORF">SK128_002847</name>
</gene>